<evidence type="ECO:0000256" key="3">
    <source>
        <dbReference type="ARBA" id="ARBA00022692"/>
    </source>
</evidence>
<sequence length="1153" mass="129318">MVYYYGFKKMSGRSLYGTIRISNDGDDDDAIAISRDDRDNEESPLLVPKSFLSSLSSSSSLNTTFRHYMSHLTFDWISPLLEKGNANGQLNAEDLRTTFDELPLPGDCTTTEVHAVLGSARRKNREDRKSGNDGSETADATEKSFVSLMDEDDIFDEHRPSLIWVLYKAFGFDFVRAGILKLVHDSCLFVGPHVLNRLIHFVRDSEPSLGHGICLVLAVTLSQITGSICLRHYFYKCNADCAFARPLRIRPGGPGQIANLVGIDAQRLQDLLTYLHAVWYSFFQIGLAMYFLWGQVGPSCLAGLIVILMMIDQLRGPIQGHIQSTLMKARDARTALNSEMLGAMKVIKIQAWEENFRTAILYQIIFCRMILLILSDCGVTSWRPGISVTIYSSAPLLVALATFSAFTALGETLDVATALTALALFDIIRFPMIMLPQIINSIVEAGVSVERIREFLLSEEYSIVGEGSLRKMVKFGEWNICITIRKSPVLCLNLEARLKSLGRHHRRMMKEAIFDRNWDMLLLRAQLKDAEDKIKLLENEIRPKRLGYGEDRSVAQGEMWSPSSLLSLRRVRMHCKPGEFIAVVGGVGAGKSTLINSILGEGRPLTGSDLAVKGKLGAFLMLMKMLHLVCLCIQELHYQGSKARVALARAVYHDADIYLLDDPLAAVDAHDLFNKCIVDDCWEEQGEEPEDGARTSVVGQTCFWRNPSKLGADDDDYRSRRNATVILVTNALQHLSHLWSCRLQRSYLVKLLNVIRYVFLNIFLQTLYYSTIYSPLIYVLYFSAIFVVTAVTPMFSHGIGTLRFIMIFYVQQQRFFTMSYRELKRVRACVIVLFNFLSLVCYGSSKLHDAQLDSVSRSPIYALMEETLDGVLTIRAFEAEKSLSSRMVNMLDSLVHPVWNSYVMSNSYNGTSQQTAYYLTFVAANWLSIRLEFAGTMIVMCACLVAVIGHSHSGGNENFAEWPVTWRNFVAVERIQQYSAIKGEAPRSTQLDSTLVNWPVEGRIEFINAMLKYRPGLPLVLKGLNISIPAKSKVGVVGRTGAGKSTLMMVTIVELHDGSIEIDGIDIKSVGLKKLRSVIAVIPQDPVLFAGNIRTNLDPFNEYDDARLFEVLEHRFVLVMDDGRAAGFDKPSLLLSKEDGIFKSLVDAWEDES</sequence>
<evidence type="ECO:0000256" key="7">
    <source>
        <dbReference type="ARBA" id="ARBA00022989"/>
    </source>
</evidence>
<gene>
    <name evidence="12" type="ORF">ACHAXA_007505</name>
</gene>
<evidence type="ECO:0000313" key="13">
    <source>
        <dbReference type="Proteomes" id="UP001530377"/>
    </source>
</evidence>
<dbReference type="Gene3D" id="1.20.1560.10">
    <property type="entry name" value="ABC transporter type 1, transmembrane domain"/>
    <property type="match status" value="2"/>
</dbReference>
<feature type="transmembrane region" description="Helical" evidence="10">
    <location>
        <begin position="415"/>
        <end position="435"/>
    </location>
</feature>
<reference evidence="12 13" key="1">
    <citation type="submission" date="2024-10" db="EMBL/GenBank/DDBJ databases">
        <title>Updated reference genomes for cyclostephanoid diatoms.</title>
        <authorList>
            <person name="Roberts W.R."/>
            <person name="Alverson A.J."/>
        </authorList>
    </citation>
    <scope>NUCLEOTIDE SEQUENCE [LARGE SCALE GENOMIC DNA]</scope>
    <source>
        <strain evidence="12 13">AJA228-03</strain>
    </source>
</reference>
<dbReference type="Pfam" id="PF00005">
    <property type="entry name" value="ABC_tran"/>
    <property type="match status" value="2"/>
</dbReference>
<evidence type="ECO:0000256" key="9">
    <source>
        <dbReference type="SAM" id="MobiDB-lite"/>
    </source>
</evidence>
<feature type="transmembrane region" description="Helical" evidence="10">
    <location>
        <begin position="778"/>
        <end position="805"/>
    </location>
</feature>
<evidence type="ECO:0000256" key="1">
    <source>
        <dbReference type="ARBA" id="ARBA00004128"/>
    </source>
</evidence>
<dbReference type="PANTHER" id="PTHR24223:SF443">
    <property type="entry name" value="MULTIDRUG-RESISTANCE LIKE PROTEIN 1, ISOFORM I"/>
    <property type="match status" value="1"/>
</dbReference>
<name>A0ABD3R1P7_9STRA</name>
<evidence type="ECO:0000313" key="12">
    <source>
        <dbReference type="EMBL" id="KAL3806553.1"/>
    </source>
</evidence>
<accession>A0ABD3R1P7</accession>
<dbReference type="SUPFAM" id="SSF52540">
    <property type="entry name" value="P-loop containing nucleoside triphosphate hydrolases"/>
    <property type="match status" value="2"/>
</dbReference>
<evidence type="ECO:0000256" key="2">
    <source>
        <dbReference type="ARBA" id="ARBA00022448"/>
    </source>
</evidence>
<dbReference type="CDD" id="cd18579">
    <property type="entry name" value="ABC_6TM_ABCC_D1"/>
    <property type="match status" value="1"/>
</dbReference>
<keyword evidence="4" id="KW-0677">Repeat</keyword>
<dbReference type="SMART" id="SM00382">
    <property type="entry name" value="AAA"/>
    <property type="match status" value="2"/>
</dbReference>
<organism evidence="12 13">
    <name type="scientific">Cyclostephanos tholiformis</name>
    <dbReference type="NCBI Taxonomy" id="382380"/>
    <lineage>
        <taxon>Eukaryota</taxon>
        <taxon>Sar</taxon>
        <taxon>Stramenopiles</taxon>
        <taxon>Ochrophyta</taxon>
        <taxon>Bacillariophyta</taxon>
        <taxon>Coscinodiscophyceae</taxon>
        <taxon>Thalassiosirophycidae</taxon>
        <taxon>Stephanodiscales</taxon>
        <taxon>Stephanodiscaceae</taxon>
        <taxon>Cyclostephanos</taxon>
    </lineage>
</organism>
<keyword evidence="6" id="KW-0067">ATP-binding</keyword>
<dbReference type="Gene3D" id="3.40.50.300">
    <property type="entry name" value="P-loop containing nucleotide triphosphate hydrolases"/>
    <property type="match status" value="3"/>
</dbReference>
<keyword evidence="2" id="KW-0813">Transport</keyword>
<dbReference type="InterPro" id="IPR003593">
    <property type="entry name" value="AAA+_ATPase"/>
</dbReference>
<dbReference type="Pfam" id="PF00664">
    <property type="entry name" value="ABC_membrane"/>
    <property type="match status" value="2"/>
</dbReference>
<feature type="transmembrane region" description="Helical" evidence="10">
    <location>
        <begin position="290"/>
        <end position="311"/>
    </location>
</feature>
<dbReference type="InterPro" id="IPR011527">
    <property type="entry name" value="ABC1_TM_dom"/>
</dbReference>
<feature type="transmembrane region" description="Helical" evidence="10">
    <location>
        <begin position="754"/>
        <end position="772"/>
    </location>
</feature>
<proteinExistence type="predicted"/>
<feature type="domain" description="ABC transmembrane type-1" evidence="11">
    <location>
        <begin position="253"/>
        <end position="444"/>
    </location>
</feature>
<keyword evidence="8 10" id="KW-0472">Membrane</keyword>
<dbReference type="Proteomes" id="UP001530377">
    <property type="component" value="Unassembled WGS sequence"/>
</dbReference>
<dbReference type="InterPro" id="IPR044746">
    <property type="entry name" value="ABCC_6TM_D1"/>
</dbReference>
<evidence type="ECO:0000256" key="6">
    <source>
        <dbReference type="ARBA" id="ARBA00022840"/>
    </source>
</evidence>
<dbReference type="EMBL" id="JALLPB020000785">
    <property type="protein sequence ID" value="KAL3806553.1"/>
    <property type="molecule type" value="Genomic_DNA"/>
</dbReference>
<comment type="caution">
    <text evidence="12">The sequence shown here is derived from an EMBL/GenBank/DDBJ whole genome shotgun (WGS) entry which is preliminary data.</text>
</comment>
<feature type="transmembrane region" description="Helical" evidence="10">
    <location>
        <begin position="826"/>
        <end position="845"/>
    </location>
</feature>
<dbReference type="PANTHER" id="PTHR24223">
    <property type="entry name" value="ATP-BINDING CASSETTE SUB-FAMILY C"/>
    <property type="match status" value="1"/>
</dbReference>
<dbReference type="InterPro" id="IPR003439">
    <property type="entry name" value="ABC_transporter-like_ATP-bd"/>
</dbReference>
<evidence type="ECO:0000256" key="8">
    <source>
        <dbReference type="ARBA" id="ARBA00023136"/>
    </source>
</evidence>
<protein>
    <recommendedName>
        <fullName evidence="11">ABC transmembrane type-1 domain-containing protein</fullName>
    </recommendedName>
</protein>
<dbReference type="InterPro" id="IPR050173">
    <property type="entry name" value="ABC_transporter_C-like"/>
</dbReference>
<dbReference type="PROSITE" id="PS50929">
    <property type="entry name" value="ABC_TM1F"/>
    <property type="match status" value="1"/>
</dbReference>
<dbReference type="AlphaFoldDB" id="A0ABD3R1P7"/>
<dbReference type="InterPro" id="IPR027417">
    <property type="entry name" value="P-loop_NTPase"/>
</dbReference>
<feature type="region of interest" description="Disordered" evidence="9">
    <location>
        <begin position="116"/>
        <end position="138"/>
    </location>
</feature>
<evidence type="ECO:0000256" key="5">
    <source>
        <dbReference type="ARBA" id="ARBA00022741"/>
    </source>
</evidence>
<dbReference type="SUPFAM" id="SSF90123">
    <property type="entry name" value="ABC transporter transmembrane region"/>
    <property type="match status" value="2"/>
</dbReference>
<evidence type="ECO:0000256" key="4">
    <source>
        <dbReference type="ARBA" id="ARBA00022737"/>
    </source>
</evidence>
<keyword evidence="3 10" id="KW-0812">Transmembrane</keyword>
<keyword evidence="7 10" id="KW-1133">Transmembrane helix</keyword>
<comment type="subcellular location">
    <subcellularLocation>
        <location evidence="1">Vacuole membrane</location>
        <topology evidence="1">Multi-pass membrane protein</topology>
    </subcellularLocation>
</comment>
<dbReference type="GO" id="GO:0016020">
    <property type="term" value="C:membrane"/>
    <property type="evidence" value="ECO:0007669"/>
    <property type="project" value="UniProtKB-SubCell"/>
</dbReference>
<evidence type="ECO:0000256" key="10">
    <source>
        <dbReference type="SAM" id="Phobius"/>
    </source>
</evidence>
<keyword evidence="5" id="KW-0547">Nucleotide-binding</keyword>
<keyword evidence="13" id="KW-1185">Reference proteome</keyword>
<feature type="transmembrane region" description="Helical" evidence="10">
    <location>
        <begin position="360"/>
        <end position="379"/>
    </location>
</feature>
<dbReference type="GO" id="GO:0005524">
    <property type="term" value="F:ATP binding"/>
    <property type="evidence" value="ECO:0007669"/>
    <property type="project" value="UniProtKB-KW"/>
</dbReference>
<evidence type="ECO:0000259" key="11">
    <source>
        <dbReference type="PROSITE" id="PS50929"/>
    </source>
</evidence>
<dbReference type="InterPro" id="IPR036640">
    <property type="entry name" value="ABC1_TM_sf"/>
</dbReference>